<dbReference type="Pfam" id="PF13385">
    <property type="entry name" value="Laminin_G_3"/>
    <property type="match status" value="1"/>
</dbReference>
<dbReference type="InterPro" id="IPR031778">
    <property type="entry name" value="Sortilin_N"/>
</dbReference>
<dbReference type="CDD" id="cd00146">
    <property type="entry name" value="PKD"/>
    <property type="match status" value="4"/>
</dbReference>
<dbReference type="InterPro" id="IPR022409">
    <property type="entry name" value="PKD/Chitinase_dom"/>
</dbReference>
<dbReference type="InterPro" id="IPR013320">
    <property type="entry name" value="ConA-like_dom_sf"/>
</dbReference>
<sequence>MKKPLLKLMMLCLLTCFTMVNAQDYKTMMDDPKYNVYDVIQKGNAYFKNRDKGKGSGYKQFQRWIIANEDRFYPSGERTKVDPRLVYYLGKSKHDFEATLKSSSGKILLNPVQDSEWEEIGPFVELKEPFSDRRNGNGRVDAIWVNPTNENHIYIGCRGGGLWATTNGGQSWTPKTDGLGITGIWSLAVNPNNTDEIYISTNVGGSGNYSIGIFKTTDGGNTWNPTGYALDIPSTYTRVHKILMNPSDTNMLFAATSNGLLKSPDGFQTFTTVLTGDITDIEFKPGDPSIVYATNKTNRTLYRSTDTGGNFTATSATATDPQVAVSAAAPNNVYFVGDKVSFKSTDNGLTFIQGGIPDAERGQYGGFAVSDTNPNLIINGSLDTYRSTNGGDSFTKVTNWIYGSSTGVGGNFVHADIREIEVVNGTIYLGTDGWLVKSTDGGLNYEVLTYTVGNHEIYQHGMGVSQSDDATLVVGVQDNGTSIWYQGQWNHWKGGDGGTSMIDHSDHNIIYGSLYNGDFKRTDTGGLTGTRIDLGDTKPGSLPPLIQHPTDPATIFLGEGSGQIWKSTNRGGSWTTIADLGVNDVIDEMAIAPSNADYIYASIKNRIWRTTDGGANWSEITSGLTNRVIKGIAVDYDDPNHVSVCFTGYANNEKAYTTSDGGGTWTNISAGLPNLTTSDIVYDNSANNALYIATDIGVYYKDDTLTEWQAFGLGLPNVVVNDLEIQHNTQQLYAATWGRGVWRAELVGEDEAPTSKFGSDTQSIFEGETINFTDESIGFPDAWSWTFEGGAPATSTNEKPSVTYAMAGTYKVTLTVTNAFGSDTKEVDGYVIVNQASTPVANFEVDTQTVFEGNFVNFTDTSTNLPSSWSWTFEGGTPASSTEQNPTVVYNTLGTYKVTLTATNQFGSDTKEEVGYITVTENQGSGPLQAHFNFQGDIQDSSSYSRDLIAVGEQNITYVNDKDGNANSAFQINGQYLENTYTGVGGTDERTVTAWIKTTNAGSRKTVVSWGENSTGQMWNVMVDNGNIRVEGGSCNVQNDDSTVARLDGDTWRHIAVTYNAADGTTMNTIKLYIDGVYYANQPDSGDSFSSETTVINTSTATNLRVGSAAYNAIYDWIGELDDVRVYSKALSAAEIVTVMNETPDMPPVANFVADDVNPFINETVSFTDTSSGTPTSWSWTFTGGSPAASTEQNPQVIYTSEGTYQVSLTVTNAFGTDTKTETNFITVTVPPAPTADFSANVTEIWEGEQITFSDESTDAPTEWDWAFEGGEPSTSTEQNPVVTYNAEGLYKVTLTVTNPQGSDTKEVVDYILVKKPVEVNLNQDNYSVSITSETCRNSNNGKISITPLADYPYTAVITGNGVNNSIEFGVNSPLSIENLSAGSYTICITVADAPDYEQCFTVQVNEPENLSVFSKVSNSKEIVSLDLAGSSSYHIYLNGETFTVMESSINLELNPGAFNVLKVYTNKTCQGVYEETFDFRGETHFFPNPAKNNINIVLSESFHISKSLNISIHTATGQRVYLKEYKEKEQSKQLTIPLERLKQGVYFINISSESQSKTQKIIKL</sequence>
<gene>
    <name evidence="5" type="ORF">SAMN05421824_0877</name>
</gene>
<dbReference type="RefSeq" id="WP_092575916.1">
    <property type="nucleotide sequence ID" value="NZ_FOFN01000001.1"/>
</dbReference>
<dbReference type="GO" id="GO:0004553">
    <property type="term" value="F:hydrolase activity, hydrolyzing O-glycosyl compounds"/>
    <property type="evidence" value="ECO:0007669"/>
    <property type="project" value="UniProtKB-ARBA"/>
</dbReference>
<dbReference type="PROSITE" id="PS50093">
    <property type="entry name" value="PKD"/>
    <property type="match status" value="4"/>
</dbReference>
<feature type="domain" description="PKD" evidence="4">
    <location>
        <begin position="753"/>
        <end position="838"/>
    </location>
</feature>
<dbReference type="GO" id="GO:0010411">
    <property type="term" value="P:xyloglucan metabolic process"/>
    <property type="evidence" value="ECO:0007669"/>
    <property type="project" value="TreeGrafter"/>
</dbReference>
<dbReference type="SMART" id="SM00089">
    <property type="entry name" value="PKD"/>
    <property type="match status" value="4"/>
</dbReference>
<dbReference type="Proteomes" id="UP000198999">
    <property type="component" value="Unassembled WGS sequence"/>
</dbReference>
<dbReference type="Gene3D" id="2.60.120.200">
    <property type="match status" value="1"/>
</dbReference>
<evidence type="ECO:0000313" key="6">
    <source>
        <dbReference type="Proteomes" id="UP000198999"/>
    </source>
</evidence>
<evidence type="ECO:0000256" key="2">
    <source>
        <dbReference type="ARBA" id="ARBA00022737"/>
    </source>
</evidence>
<keyword evidence="6" id="KW-1185">Reference proteome</keyword>
<feature type="signal peptide" evidence="3">
    <location>
        <begin position="1"/>
        <end position="22"/>
    </location>
</feature>
<evidence type="ECO:0000259" key="4">
    <source>
        <dbReference type="PROSITE" id="PS50093"/>
    </source>
</evidence>
<evidence type="ECO:0000256" key="1">
    <source>
        <dbReference type="ARBA" id="ARBA00022729"/>
    </source>
</evidence>
<dbReference type="STRING" id="419940.SAMN05421824_0877"/>
<dbReference type="EMBL" id="FOFN01000001">
    <property type="protein sequence ID" value="SEP99186.1"/>
    <property type="molecule type" value="Genomic_DNA"/>
</dbReference>
<dbReference type="SUPFAM" id="SSF110296">
    <property type="entry name" value="Oligoxyloglucan reducing end-specific cellobiohydrolase"/>
    <property type="match status" value="2"/>
</dbReference>
<dbReference type="Gene3D" id="2.60.40.10">
    <property type="entry name" value="Immunoglobulins"/>
    <property type="match status" value="4"/>
</dbReference>
<dbReference type="Gene3D" id="2.130.10.10">
    <property type="entry name" value="YVTN repeat-like/Quinoprotein amine dehydrogenase"/>
    <property type="match status" value="4"/>
</dbReference>
<name>A0A1H9CDB6_9FLAO</name>
<dbReference type="InterPro" id="IPR013783">
    <property type="entry name" value="Ig-like_fold"/>
</dbReference>
<feature type="chain" id="PRO_5011783710" evidence="3">
    <location>
        <begin position="23"/>
        <end position="1565"/>
    </location>
</feature>
<keyword evidence="1 3" id="KW-0732">Signal</keyword>
<protein>
    <submittedName>
        <fullName evidence="5">Por secretion system C-terminal sorting domain-containing protein</fullName>
    </submittedName>
</protein>
<dbReference type="NCBIfam" id="TIGR04183">
    <property type="entry name" value="Por_Secre_tail"/>
    <property type="match status" value="1"/>
</dbReference>
<accession>A0A1H9CDB6</accession>
<dbReference type="InterPro" id="IPR015943">
    <property type="entry name" value="WD40/YVTN_repeat-like_dom_sf"/>
</dbReference>
<dbReference type="Pfam" id="PF15902">
    <property type="entry name" value="Sortilin-Vps10"/>
    <property type="match status" value="1"/>
</dbReference>
<dbReference type="Pfam" id="PF18911">
    <property type="entry name" value="PKD_4"/>
    <property type="match status" value="4"/>
</dbReference>
<feature type="domain" description="PKD" evidence="4">
    <location>
        <begin position="1234"/>
        <end position="1303"/>
    </location>
</feature>
<feature type="domain" description="PKD" evidence="4">
    <location>
        <begin position="839"/>
        <end position="908"/>
    </location>
</feature>
<dbReference type="InterPro" id="IPR052025">
    <property type="entry name" value="Xyloglucanase_GH74"/>
</dbReference>
<dbReference type="PANTHER" id="PTHR43739:SF5">
    <property type="entry name" value="EXO-ALPHA-SIALIDASE"/>
    <property type="match status" value="1"/>
</dbReference>
<dbReference type="InterPro" id="IPR026444">
    <property type="entry name" value="Secre_tail"/>
</dbReference>
<dbReference type="SUPFAM" id="SSF49299">
    <property type="entry name" value="PKD domain"/>
    <property type="match status" value="4"/>
</dbReference>
<dbReference type="PANTHER" id="PTHR43739">
    <property type="entry name" value="XYLOGLUCANASE (EUROFUNG)"/>
    <property type="match status" value="1"/>
</dbReference>
<feature type="domain" description="PKD" evidence="4">
    <location>
        <begin position="1148"/>
        <end position="1233"/>
    </location>
</feature>
<dbReference type="OrthoDB" id="9757947at2"/>
<proteinExistence type="predicted"/>
<evidence type="ECO:0000313" key="5">
    <source>
        <dbReference type="EMBL" id="SEP99186.1"/>
    </source>
</evidence>
<organism evidence="5 6">
    <name type="scientific">Hyunsoonleella jejuensis</name>
    <dbReference type="NCBI Taxonomy" id="419940"/>
    <lineage>
        <taxon>Bacteria</taxon>
        <taxon>Pseudomonadati</taxon>
        <taxon>Bacteroidota</taxon>
        <taxon>Flavobacteriia</taxon>
        <taxon>Flavobacteriales</taxon>
        <taxon>Flavobacteriaceae</taxon>
    </lineage>
</organism>
<dbReference type="InterPro" id="IPR035986">
    <property type="entry name" value="PKD_dom_sf"/>
</dbReference>
<dbReference type="SUPFAM" id="SSF49899">
    <property type="entry name" value="Concanavalin A-like lectins/glucanases"/>
    <property type="match status" value="1"/>
</dbReference>
<dbReference type="Pfam" id="PF18962">
    <property type="entry name" value="Por_Secre_tail"/>
    <property type="match status" value="1"/>
</dbReference>
<dbReference type="InterPro" id="IPR000601">
    <property type="entry name" value="PKD_dom"/>
</dbReference>
<evidence type="ECO:0000256" key="3">
    <source>
        <dbReference type="SAM" id="SignalP"/>
    </source>
</evidence>
<reference evidence="5 6" key="1">
    <citation type="submission" date="2016-10" db="EMBL/GenBank/DDBJ databases">
        <authorList>
            <person name="de Groot N.N."/>
        </authorList>
    </citation>
    <scope>NUCLEOTIDE SEQUENCE [LARGE SCALE GENOMIC DNA]</scope>
    <source>
        <strain evidence="5 6">DSM 21035</strain>
    </source>
</reference>
<keyword evidence="2" id="KW-0677">Repeat</keyword>
<dbReference type="FunFam" id="2.60.40.10:FF:000270">
    <property type="entry name" value="Cell surface protein"/>
    <property type="match status" value="2"/>
</dbReference>